<accession>A0A2T5LL86</accession>
<reference evidence="1 2" key="1">
    <citation type="journal article" date="2018" name="Proc. Natl. Acad. Sci. U.S.A.">
        <title>Linking secondary metabolites to gene clusters through genome sequencing of six diverse Aspergillus species.</title>
        <authorList>
            <person name="Kaerboelling I."/>
            <person name="Vesth T.C."/>
            <person name="Frisvad J.C."/>
            <person name="Nybo J.L."/>
            <person name="Theobald S."/>
            <person name="Kuo A."/>
            <person name="Bowyer P."/>
            <person name="Matsuda Y."/>
            <person name="Mondo S."/>
            <person name="Lyhne E.K."/>
            <person name="Kogle M.E."/>
            <person name="Clum A."/>
            <person name="Lipzen A."/>
            <person name="Salamov A."/>
            <person name="Ngan C.Y."/>
            <person name="Daum C."/>
            <person name="Chiniquy J."/>
            <person name="Barry K."/>
            <person name="LaButti K."/>
            <person name="Haridas S."/>
            <person name="Simmons B.A."/>
            <person name="Magnuson J.K."/>
            <person name="Mortensen U.H."/>
            <person name="Larsen T.O."/>
            <person name="Grigoriev I.V."/>
            <person name="Baker S.E."/>
            <person name="Andersen M.R."/>
        </authorList>
    </citation>
    <scope>NUCLEOTIDE SEQUENCE [LARGE SCALE GENOMIC DNA]</scope>
    <source>
        <strain evidence="1 2">IBT 24754</strain>
    </source>
</reference>
<dbReference type="Proteomes" id="UP000244073">
    <property type="component" value="Unassembled WGS sequence"/>
</dbReference>
<name>A0A2T5LL86_9EURO</name>
<evidence type="ECO:0000313" key="2">
    <source>
        <dbReference type="Proteomes" id="UP000244073"/>
    </source>
</evidence>
<sequence length="90" mass="10821">MGSEWYSLSLQAEFRLTICPFHIRRPPALLDQIPRSHDPTLEFGLNPTLDLRVQRPDRPLSPRVRRRNVYLPLLRSWSKRHRLQPAWRIK</sequence>
<organism evidence="1 2">
    <name type="scientific">Aspergillus ochraceoroseus IBT 24754</name>
    <dbReference type="NCBI Taxonomy" id="1392256"/>
    <lineage>
        <taxon>Eukaryota</taxon>
        <taxon>Fungi</taxon>
        <taxon>Dikarya</taxon>
        <taxon>Ascomycota</taxon>
        <taxon>Pezizomycotina</taxon>
        <taxon>Eurotiomycetes</taxon>
        <taxon>Eurotiomycetidae</taxon>
        <taxon>Eurotiales</taxon>
        <taxon>Aspergillaceae</taxon>
        <taxon>Aspergillus</taxon>
        <taxon>Aspergillus subgen. Nidulantes</taxon>
    </lineage>
</organism>
<dbReference type="RefSeq" id="XP_040748438.1">
    <property type="nucleotide sequence ID" value="XM_040892361.1"/>
</dbReference>
<dbReference type="AlphaFoldDB" id="A0A2T5LL86"/>
<evidence type="ECO:0000313" key="1">
    <source>
        <dbReference type="EMBL" id="PTU17046.1"/>
    </source>
</evidence>
<gene>
    <name evidence="1" type="ORF">P175DRAFT_0110519</name>
</gene>
<proteinExistence type="predicted"/>
<comment type="caution">
    <text evidence="1">The sequence shown here is derived from an EMBL/GenBank/DDBJ whole genome shotgun (WGS) entry which is preliminary data.</text>
</comment>
<protein>
    <submittedName>
        <fullName evidence="1">Uncharacterized protein</fullName>
    </submittedName>
</protein>
<dbReference type="EMBL" id="MSFN02000012">
    <property type="protein sequence ID" value="PTU17046.1"/>
    <property type="molecule type" value="Genomic_DNA"/>
</dbReference>
<dbReference type="VEuPathDB" id="FungiDB:P175DRAFT_0110519"/>
<dbReference type="GeneID" id="63809243"/>